<keyword evidence="6 10" id="KW-1133">Transmembrane helix</keyword>
<evidence type="ECO:0000256" key="3">
    <source>
        <dbReference type="ARBA" id="ARBA00022606"/>
    </source>
</evidence>
<evidence type="ECO:0000313" key="12">
    <source>
        <dbReference type="Proteomes" id="UP001458880"/>
    </source>
</evidence>
<keyword evidence="3" id="KW-0716">Sensory transduction</keyword>
<reference evidence="11 12" key="1">
    <citation type="journal article" date="2024" name="BMC Genomics">
        <title>De novo assembly and annotation of Popillia japonica's genome with initial clues to its potential as an invasive pest.</title>
        <authorList>
            <person name="Cucini C."/>
            <person name="Boschi S."/>
            <person name="Funari R."/>
            <person name="Cardaioli E."/>
            <person name="Iannotti N."/>
            <person name="Marturano G."/>
            <person name="Paoli F."/>
            <person name="Bruttini M."/>
            <person name="Carapelli A."/>
            <person name="Frati F."/>
            <person name="Nardi F."/>
        </authorList>
    </citation>
    <scope>NUCLEOTIDE SEQUENCE [LARGE SCALE GENOMIC DNA]</scope>
    <source>
        <strain evidence="11">DMR45628</strain>
    </source>
</reference>
<dbReference type="GO" id="GO:0005886">
    <property type="term" value="C:plasma membrane"/>
    <property type="evidence" value="ECO:0007669"/>
    <property type="project" value="UniProtKB-SubCell"/>
</dbReference>
<evidence type="ECO:0000256" key="8">
    <source>
        <dbReference type="ARBA" id="ARBA00023170"/>
    </source>
</evidence>
<keyword evidence="8 11" id="KW-0675">Receptor</keyword>
<keyword evidence="4 10" id="KW-0812">Transmembrane</keyword>
<dbReference type="Proteomes" id="UP001458880">
    <property type="component" value="Unassembled WGS sequence"/>
</dbReference>
<proteinExistence type="predicted"/>
<keyword evidence="5" id="KW-0552">Olfaction</keyword>
<dbReference type="PANTHER" id="PTHR21137:SF35">
    <property type="entry name" value="ODORANT RECEPTOR 19A-RELATED"/>
    <property type="match status" value="1"/>
</dbReference>
<evidence type="ECO:0000256" key="4">
    <source>
        <dbReference type="ARBA" id="ARBA00022692"/>
    </source>
</evidence>
<sequence>MGLAIGEFDILKEKIVNFKQTATKSSIKNKRFNVVSESLALESNIDNDIKLTLNNCIMHHNALIRFVNQIESIFSFGLLAQLLGSIIVICNTGFFLLLVSPASLQFGMLFSYFVTMMAQLMLYCWYGNEIMIKSAEIGESCYLSEWYTCNLSVRKSIFIIMERSKRPLVISALKFSILSLTAFTSIIRWSYSYFALLQRLTDNIDTITE</sequence>
<evidence type="ECO:0000256" key="9">
    <source>
        <dbReference type="ARBA" id="ARBA00023224"/>
    </source>
</evidence>
<evidence type="ECO:0000256" key="6">
    <source>
        <dbReference type="ARBA" id="ARBA00022989"/>
    </source>
</evidence>
<evidence type="ECO:0000256" key="1">
    <source>
        <dbReference type="ARBA" id="ARBA00004651"/>
    </source>
</evidence>
<evidence type="ECO:0000256" key="7">
    <source>
        <dbReference type="ARBA" id="ARBA00023136"/>
    </source>
</evidence>
<feature type="transmembrane region" description="Helical" evidence="10">
    <location>
        <begin position="104"/>
        <end position="126"/>
    </location>
</feature>
<dbReference type="PANTHER" id="PTHR21137">
    <property type="entry name" value="ODORANT RECEPTOR"/>
    <property type="match status" value="1"/>
</dbReference>
<keyword evidence="12" id="KW-1185">Reference proteome</keyword>
<accession>A0AAW1IAA3</accession>
<evidence type="ECO:0000256" key="5">
    <source>
        <dbReference type="ARBA" id="ARBA00022725"/>
    </source>
</evidence>
<comment type="subcellular location">
    <subcellularLocation>
        <location evidence="1">Cell membrane</location>
        <topology evidence="1">Multi-pass membrane protein</topology>
    </subcellularLocation>
</comment>
<keyword evidence="7 10" id="KW-0472">Membrane</keyword>
<keyword evidence="2" id="KW-1003">Cell membrane</keyword>
<dbReference type="GO" id="GO:0005549">
    <property type="term" value="F:odorant binding"/>
    <property type="evidence" value="ECO:0007669"/>
    <property type="project" value="InterPro"/>
</dbReference>
<feature type="transmembrane region" description="Helical" evidence="10">
    <location>
        <begin position="168"/>
        <end position="191"/>
    </location>
</feature>
<dbReference type="Pfam" id="PF02949">
    <property type="entry name" value="7tm_6"/>
    <property type="match status" value="1"/>
</dbReference>
<dbReference type="InterPro" id="IPR004117">
    <property type="entry name" value="7tm6_olfct_rcpt"/>
</dbReference>
<dbReference type="GO" id="GO:0004984">
    <property type="term" value="F:olfactory receptor activity"/>
    <property type="evidence" value="ECO:0007669"/>
    <property type="project" value="InterPro"/>
</dbReference>
<evidence type="ECO:0000256" key="10">
    <source>
        <dbReference type="SAM" id="Phobius"/>
    </source>
</evidence>
<dbReference type="GO" id="GO:0007165">
    <property type="term" value="P:signal transduction"/>
    <property type="evidence" value="ECO:0007669"/>
    <property type="project" value="UniProtKB-KW"/>
</dbReference>
<evidence type="ECO:0000256" key="2">
    <source>
        <dbReference type="ARBA" id="ARBA00022475"/>
    </source>
</evidence>
<dbReference type="EMBL" id="JASPKY010000729">
    <property type="protein sequence ID" value="KAK9686112.1"/>
    <property type="molecule type" value="Genomic_DNA"/>
</dbReference>
<organism evidence="11 12">
    <name type="scientific">Popillia japonica</name>
    <name type="common">Japanese beetle</name>
    <dbReference type="NCBI Taxonomy" id="7064"/>
    <lineage>
        <taxon>Eukaryota</taxon>
        <taxon>Metazoa</taxon>
        <taxon>Ecdysozoa</taxon>
        <taxon>Arthropoda</taxon>
        <taxon>Hexapoda</taxon>
        <taxon>Insecta</taxon>
        <taxon>Pterygota</taxon>
        <taxon>Neoptera</taxon>
        <taxon>Endopterygota</taxon>
        <taxon>Coleoptera</taxon>
        <taxon>Polyphaga</taxon>
        <taxon>Scarabaeiformia</taxon>
        <taxon>Scarabaeidae</taxon>
        <taxon>Rutelinae</taxon>
        <taxon>Popillia</taxon>
    </lineage>
</organism>
<keyword evidence="9" id="KW-0807">Transducer</keyword>
<evidence type="ECO:0000313" key="11">
    <source>
        <dbReference type="EMBL" id="KAK9686112.1"/>
    </source>
</evidence>
<protein>
    <submittedName>
        <fullName evidence="11">7tm Odorant receptor</fullName>
    </submittedName>
</protein>
<feature type="transmembrane region" description="Helical" evidence="10">
    <location>
        <begin position="73"/>
        <end position="98"/>
    </location>
</feature>
<comment type="caution">
    <text evidence="11">The sequence shown here is derived from an EMBL/GenBank/DDBJ whole genome shotgun (WGS) entry which is preliminary data.</text>
</comment>
<dbReference type="AlphaFoldDB" id="A0AAW1IAA3"/>
<gene>
    <name evidence="11" type="ORF">QE152_g37445</name>
</gene>
<name>A0AAW1IAA3_POPJA</name>